<dbReference type="CDD" id="cd04677">
    <property type="entry name" value="NUDIX_Hydrolase"/>
    <property type="match status" value="1"/>
</dbReference>
<dbReference type="InterPro" id="IPR020084">
    <property type="entry name" value="NUDIX_hydrolase_CS"/>
</dbReference>
<dbReference type="InterPro" id="IPR020476">
    <property type="entry name" value="Nudix_hydrolase"/>
</dbReference>
<organism evidence="5 6">
    <name type="scientific">Lysinibacillus odysseyi 34hs-1 = NBRC 100172</name>
    <dbReference type="NCBI Taxonomy" id="1220589"/>
    <lineage>
        <taxon>Bacteria</taxon>
        <taxon>Bacillati</taxon>
        <taxon>Bacillota</taxon>
        <taxon>Bacilli</taxon>
        <taxon>Bacillales</taxon>
        <taxon>Bacillaceae</taxon>
        <taxon>Lysinibacillus</taxon>
    </lineage>
</organism>
<dbReference type="RefSeq" id="WP_036158959.1">
    <property type="nucleotide sequence ID" value="NZ_AVCX01000001.1"/>
</dbReference>
<keyword evidence="6" id="KW-1185">Reference proteome</keyword>
<dbReference type="InterPro" id="IPR000086">
    <property type="entry name" value="NUDIX_hydrolase_dom"/>
</dbReference>
<protein>
    <submittedName>
        <fullName evidence="5">ADP-ribose pyrophosphatase</fullName>
    </submittedName>
</protein>
<evidence type="ECO:0000259" key="4">
    <source>
        <dbReference type="PROSITE" id="PS51462"/>
    </source>
</evidence>
<dbReference type="eggNOG" id="COG1051">
    <property type="taxonomic scope" value="Bacteria"/>
</dbReference>
<dbReference type="OrthoDB" id="9787476at2"/>
<dbReference type="PROSITE" id="PS51462">
    <property type="entry name" value="NUDIX"/>
    <property type="match status" value="1"/>
</dbReference>
<dbReference type="EMBL" id="JPVP01000060">
    <property type="protein sequence ID" value="KGR81913.1"/>
    <property type="molecule type" value="Genomic_DNA"/>
</dbReference>
<proteinExistence type="inferred from homology"/>
<sequence length="151" mass="16977">MSYIMELRKKIGTMPLIMVGACVIVIRSDQKILLQLRKDNGCWGLPGGSMEPGESLEQAASRELYEETGLTTSCLSLLEVFSGKDMYYQYPHGDEVYNVVAAFVCDTYSGQLMKDEGEVEDIQFFSIDALPSLISPPDRQVLNYYLKINEI</sequence>
<comment type="similarity">
    <text evidence="3">Belongs to the Nudix hydrolase family.</text>
</comment>
<dbReference type="PANTHER" id="PTHR43046">
    <property type="entry name" value="GDP-MANNOSE MANNOSYL HYDROLASE"/>
    <property type="match status" value="1"/>
</dbReference>
<reference evidence="5 6" key="1">
    <citation type="submission" date="2014-02" db="EMBL/GenBank/DDBJ databases">
        <title>Draft genome sequence of Lysinibacillus odysseyi NBRC 100172.</title>
        <authorList>
            <person name="Zhang F."/>
            <person name="Wang G."/>
            <person name="Zhang L."/>
        </authorList>
    </citation>
    <scope>NUCLEOTIDE SEQUENCE [LARGE SCALE GENOMIC DNA]</scope>
    <source>
        <strain evidence="5 6">NBRC 100172</strain>
    </source>
</reference>
<comment type="caution">
    <text evidence="5">The sequence shown here is derived from an EMBL/GenBank/DDBJ whole genome shotgun (WGS) entry which is preliminary data.</text>
</comment>
<dbReference type="Gene3D" id="3.90.79.10">
    <property type="entry name" value="Nucleoside Triphosphate Pyrophosphohydrolase"/>
    <property type="match status" value="1"/>
</dbReference>
<name>A0A0A3IGG4_9BACI</name>
<dbReference type="PROSITE" id="PS00893">
    <property type="entry name" value="NUDIX_BOX"/>
    <property type="match status" value="1"/>
</dbReference>
<gene>
    <name evidence="5" type="ORF">CD32_21640</name>
</gene>
<evidence type="ECO:0000256" key="1">
    <source>
        <dbReference type="ARBA" id="ARBA00001946"/>
    </source>
</evidence>
<evidence type="ECO:0000313" key="6">
    <source>
        <dbReference type="Proteomes" id="UP000030437"/>
    </source>
</evidence>
<feature type="domain" description="Nudix hydrolase" evidence="4">
    <location>
        <begin position="15"/>
        <end position="147"/>
    </location>
</feature>
<dbReference type="InterPro" id="IPR015797">
    <property type="entry name" value="NUDIX_hydrolase-like_dom_sf"/>
</dbReference>
<dbReference type="PANTHER" id="PTHR43046:SF2">
    <property type="entry name" value="8-OXO-DGTP DIPHOSPHATASE-RELATED"/>
    <property type="match status" value="1"/>
</dbReference>
<dbReference type="AlphaFoldDB" id="A0A0A3IGG4"/>
<dbReference type="SUPFAM" id="SSF55811">
    <property type="entry name" value="Nudix"/>
    <property type="match status" value="1"/>
</dbReference>
<dbReference type="STRING" id="1220589.CD32_21640"/>
<evidence type="ECO:0000256" key="2">
    <source>
        <dbReference type="ARBA" id="ARBA00022801"/>
    </source>
</evidence>
<dbReference type="GO" id="GO:0016787">
    <property type="term" value="F:hydrolase activity"/>
    <property type="evidence" value="ECO:0007669"/>
    <property type="project" value="UniProtKB-KW"/>
</dbReference>
<dbReference type="PRINTS" id="PR00502">
    <property type="entry name" value="NUDIXFAMILY"/>
</dbReference>
<dbReference type="Proteomes" id="UP000030437">
    <property type="component" value="Unassembled WGS sequence"/>
</dbReference>
<keyword evidence="2 3" id="KW-0378">Hydrolase</keyword>
<accession>A0A0A3IGG4</accession>
<comment type="cofactor">
    <cofactor evidence="1">
        <name>Mg(2+)</name>
        <dbReference type="ChEBI" id="CHEBI:18420"/>
    </cofactor>
</comment>
<dbReference type="Pfam" id="PF00293">
    <property type="entry name" value="NUDIX"/>
    <property type="match status" value="1"/>
</dbReference>
<evidence type="ECO:0000313" key="5">
    <source>
        <dbReference type="EMBL" id="KGR81913.1"/>
    </source>
</evidence>
<evidence type="ECO:0000256" key="3">
    <source>
        <dbReference type="RuleBase" id="RU003476"/>
    </source>
</evidence>